<keyword evidence="3" id="KW-1185">Reference proteome</keyword>
<dbReference type="PANTHER" id="PTHR41247">
    <property type="entry name" value="HTH-TYPE TRANSCRIPTIONAL REPRESSOR YCNK"/>
    <property type="match status" value="1"/>
</dbReference>
<feature type="transmembrane region" description="Helical" evidence="1">
    <location>
        <begin position="107"/>
        <end position="127"/>
    </location>
</feature>
<reference evidence="2 3" key="1">
    <citation type="submission" date="2019-09" db="EMBL/GenBank/DDBJ databases">
        <title>Draft genome sequence of Ginsengibacter sp. BR5-29.</title>
        <authorList>
            <person name="Im W.-T."/>
        </authorList>
    </citation>
    <scope>NUCLEOTIDE SEQUENCE [LARGE SCALE GENOMIC DNA]</scope>
    <source>
        <strain evidence="2 3">BR5-29</strain>
    </source>
</reference>
<keyword evidence="1" id="KW-0472">Membrane</keyword>
<feature type="transmembrane region" description="Helical" evidence="1">
    <location>
        <begin position="82"/>
        <end position="100"/>
    </location>
</feature>
<feature type="transmembrane region" description="Helical" evidence="1">
    <location>
        <begin position="161"/>
        <end position="183"/>
    </location>
</feature>
<evidence type="ECO:0008006" key="4">
    <source>
        <dbReference type="Google" id="ProtNLM"/>
    </source>
</evidence>
<evidence type="ECO:0000256" key="1">
    <source>
        <dbReference type="SAM" id="Phobius"/>
    </source>
</evidence>
<organism evidence="2 3">
    <name type="scientific">Ginsengibacter hankyongi</name>
    <dbReference type="NCBI Taxonomy" id="2607284"/>
    <lineage>
        <taxon>Bacteria</taxon>
        <taxon>Pseudomonadati</taxon>
        <taxon>Bacteroidota</taxon>
        <taxon>Chitinophagia</taxon>
        <taxon>Chitinophagales</taxon>
        <taxon>Chitinophagaceae</taxon>
        <taxon>Ginsengibacter</taxon>
    </lineage>
</organism>
<protein>
    <recommendedName>
        <fullName evidence="4">Copper chaperone NosL</fullName>
    </recommendedName>
</protein>
<evidence type="ECO:0000313" key="2">
    <source>
        <dbReference type="EMBL" id="KAA9038143.1"/>
    </source>
</evidence>
<feature type="transmembrane region" description="Helical" evidence="1">
    <location>
        <begin position="12"/>
        <end position="31"/>
    </location>
</feature>
<dbReference type="PANTHER" id="PTHR41247:SF1">
    <property type="entry name" value="HTH-TYPE TRANSCRIPTIONAL REPRESSOR YCNK"/>
    <property type="match status" value="1"/>
</dbReference>
<accession>A0A5J5IEV5</accession>
<keyword evidence="1" id="KW-1133">Transmembrane helix</keyword>
<dbReference type="EMBL" id="VYQF01000004">
    <property type="protein sequence ID" value="KAA9038143.1"/>
    <property type="molecule type" value="Genomic_DNA"/>
</dbReference>
<dbReference type="SUPFAM" id="SSF160387">
    <property type="entry name" value="NosL/MerB-like"/>
    <property type="match status" value="1"/>
</dbReference>
<evidence type="ECO:0000313" key="3">
    <source>
        <dbReference type="Proteomes" id="UP000326903"/>
    </source>
</evidence>
<sequence length="342" mass="38545">MKKNYSIQKINRVLLLLCAVILFIVVKVPMWRIDLNAPQYPEGLSLFIYPNHLGGNIDIVNGLNHYIGMKPLHTEDFIEFKILPVIIIAFAIIILITAFFKKRWMLTTVLILFVVFGVVAMIDFWRWEYNYGHNLNPDAPIIVPGMAYQPPLIGFKQLLNFGAYSIPAIGGFLFVGVGLLLVVMNIIEYKVGKKLKSIYRQPALIVLLPMLFFISSCNSGPAPIIVGKDICSYCKMPVSDNRFGAEIVTNTGKIYKFDDAHCVLSFLHSAELKKEEKFKIYFVDFSGNHSLIPATASSFLKSEALRSPMNGNVAAFSNPDSMEQTFNKYPGTKLSWSELNKQ</sequence>
<dbReference type="InterPro" id="IPR008719">
    <property type="entry name" value="N2O_reductase_NosL"/>
</dbReference>
<dbReference type="Pfam" id="PF05573">
    <property type="entry name" value="NosL"/>
    <property type="match status" value="1"/>
</dbReference>
<dbReference type="Proteomes" id="UP000326903">
    <property type="component" value="Unassembled WGS sequence"/>
</dbReference>
<name>A0A5J5IEV5_9BACT</name>
<dbReference type="AlphaFoldDB" id="A0A5J5IEV5"/>
<comment type="caution">
    <text evidence="2">The sequence shown here is derived from an EMBL/GenBank/DDBJ whole genome shotgun (WGS) entry which is preliminary data.</text>
</comment>
<dbReference type="RefSeq" id="WP_150415703.1">
    <property type="nucleotide sequence ID" value="NZ_VYQF01000004.1"/>
</dbReference>
<proteinExistence type="predicted"/>
<gene>
    <name evidence="2" type="ORF">FW778_15435</name>
</gene>
<keyword evidence="1" id="KW-0812">Transmembrane</keyword>
<feature type="transmembrane region" description="Helical" evidence="1">
    <location>
        <begin position="204"/>
        <end position="226"/>
    </location>
</feature>